<keyword evidence="6 14" id="KW-1133">Transmembrane helix</keyword>
<evidence type="ECO:0000256" key="1">
    <source>
        <dbReference type="ARBA" id="ARBA00004141"/>
    </source>
</evidence>
<evidence type="ECO:0000256" key="14">
    <source>
        <dbReference type="SAM" id="Phobius"/>
    </source>
</evidence>
<reference evidence="16 17" key="1">
    <citation type="submission" date="2024-08" db="EMBL/GenBank/DDBJ databases">
        <authorList>
            <person name="Cucini C."/>
            <person name="Frati F."/>
        </authorList>
    </citation>
    <scope>NUCLEOTIDE SEQUENCE [LARGE SCALE GENOMIC DNA]</scope>
</reference>
<dbReference type="Pfam" id="PF12796">
    <property type="entry name" value="Ank_2"/>
    <property type="match status" value="1"/>
</dbReference>
<keyword evidence="11" id="KW-0407">Ion channel</keyword>
<comment type="subcellular location">
    <subcellularLocation>
        <location evidence="1">Membrane</location>
        <topology evidence="1">Multi-pass membrane protein</topology>
    </subcellularLocation>
</comment>
<organism evidence="16 17">
    <name type="scientific">Orchesella dallaii</name>
    <dbReference type="NCBI Taxonomy" id="48710"/>
    <lineage>
        <taxon>Eukaryota</taxon>
        <taxon>Metazoa</taxon>
        <taxon>Ecdysozoa</taxon>
        <taxon>Arthropoda</taxon>
        <taxon>Hexapoda</taxon>
        <taxon>Collembola</taxon>
        <taxon>Entomobryomorpha</taxon>
        <taxon>Entomobryoidea</taxon>
        <taxon>Orchesellidae</taxon>
        <taxon>Orchesellinae</taxon>
        <taxon>Orchesella</taxon>
    </lineage>
</organism>
<evidence type="ECO:0000313" key="17">
    <source>
        <dbReference type="Proteomes" id="UP001642540"/>
    </source>
</evidence>
<feature type="transmembrane region" description="Helical" evidence="14">
    <location>
        <begin position="622"/>
        <end position="646"/>
    </location>
</feature>
<dbReference type="SUPFAM" id="SSF48403">
    <property type="entry name" value="Ankyrin repeat"/>
    <property type="match status" value="1"/>
</dbReference>
<comment type="caution">
    <text evidence="16">The sequence shown here is derived from an EMBL/GenBank/DDBJ whole genome shotgun (WGS) entry which is preliminary data.</text>
</comment>
<feature type="transmembrane region" description="Helical" evidence="14">
    <location>
        <begin position="550"/>
        <end position="572"/>
    </location>
</feature>
<dbReference type="PANTHER" id="PTHR47143:SF1">
    <property type="entry name" value="ION_TRANS DOMAIN-CONTAINING PROTEIN"/>
    <property type="match status" value="1"/>
</dbReference>
<dbReference type="Pfam" id="PF00520">
    <property type="entry name" value="Ion_trans"/>
    <property type="match status" value="1"/>
</dbReference>
<keyword evidence="7 12" id="KW-0040">ANK repeat</keyword>
<evidence type="ECO:0000313" key="16">
    <source>
        <dbReference type="EMBL" id="CAL8103954.1"/>
    </source>
</evidence>
<evidence type="ECO:0000256" key="11">
    <source>
        <dbReference type="ARBA" id="ARBA00023303"/>
    </source>
</evidence>
<evidence type="ECO:0000256" key="10">
    <source>
        <dbReference type="ARBA" id="ARBA00023180"/>
    </source>
</evidence>
<name>A0ABP1QMG1_9HEXA</name>
<keyword evidence="3" id="KW-0716">Sensory transduction</keyword>
<accession>A0ABP1QMG1</accession>
<dbReference type="PANTHER" id="PTHR47143">
    <property type="entry name" value="TRANSIENT RECEPTOR POTENTIAL CATION CHANNEL PROTEIN PAINLESS"/>
    <property type="match status" value="1"/>
</dbReference>
<dbReference type="Gene3D" id="1.25.40.20">
    <property type="entry name" value="Ankyrin repeat-containing domain"/>
    <property type="match status" value="1"/>
</dbReference>
<feature type="domain" description="Ion transport" evidence="15">
    <location>
        <begin position="466"/>
        <end position="656"/>
    </location>
</feature>
<dbReference type="InterPro" id="IPR002110">
    <property type="entry name" value="Ankyrin_rpt"/>
</dbReference>
<evidence type="ECO:0000256" key="3">
    <source>
        <dbReference type="ARBA" id="ARBA00022606"/>
    </source>
</evidence>
<feature type="transmembrane region" description="Helical" evidence="14">
    <location>
        <begin position="519"/>
        <end position="544"/>
    </location>
</feature>
<keyword evidence="17" id="KW-1185">Reference proteome</keyword>
<feature type="region of interest" description="Disordered" evidence="13">
    <location>
        <begin position="262"/>
        <end position="303"/>
    </location>
</feature>
<evidence type="ECO:0000256" key="7">
    <source>
        <dbReference type="ARBA" id="ARBA00023043"/>
    </source>
</evidence>
<gene>
    <name evidence="16" type="ORF">ODALV1_LOCUS11607</name>
</gene>
<evidence type="ECO:0000256" key="13">
    <source>
        <dbReference type="SAM" id="MobiDB-lite"/>
    </source>
</evidence>
<dbReference type="InterPro" id="IPR052076">
    <property type="entry name" value="TRP_cation_channel"/>
</dbReference>
<keyword evidence="2" id="KW-0813">Transport</keyword>
<keyword evidence="8" id="KW-0406">Ion transport</keyword>
<keyword evidence="10" id="KW-0325">Glycoprotein</keyword>
<feature type="repeat" description="ANK" evidence="12">
    <location>
        <begin position="161"/>
        <end position="189"/>
    </location>
</feature>
<dbReference type="SMART" id="SM00248">
    <property type="entry name" value="ANK"/>
    <property type="match status" value="3"/>
</dbReference>
<sequence>MAALNGNTMTEDKLSHLPNETVLLLSQTTEPREAERRRALDDDDLIKFQQLKLLIYQGDSEQLFLKLVADDNYQNFWIDTQDDTDRCFSLLHHAALKREVDCLRALLELEASPNIQAENGQSAIHLLVSSDCRCEACIGAILDCLQILCDGGAEVDLEDAFGETSLYYAARNRLEKPAELLLSNGANINHWVDGTSVATVLARYTPDVLNREFDKCVLIEDNGSPRGLRLDFRLLLQDVAIHEGFARELSSPRKGIFPADWTQRSRSRKGVKRIRSDVASKKDGSKRTLSSSTSSLPSSTSVVPPKETELLNYLLKAELPAIEAVVNHPLVEAFLHLKWLSVRKLFFVLRSLYLLLMSLYTFYVFDTFVHATCFYPNRNQVAFGESSNSNMAVIMSLRENNDNDTTTTSFNTKEKVTFGFFNPTGGPQPWQSFSDYFKANEMTCEPSLRTMIIAYLFAGYAITGVLYELYKMCESWGDYFRTPLNLAWWILAGNMAITSLPGMGLYGHSWLYPYAALSLVYGWILVLAQVGRIPYFGIFVGIFVEVLKDFCLLLFTFSPILLAFALGFSVMLPQNEFFRSIPTALFKVFLMMTGDVDFWGIFRETWAVVSITEKKGFVYIPLFFIYTSFILMVTMVLMSLLLGLAVNDIQEIRREASLKRTVRLIQEIGIFESMLQIPMFFHCGCSQYIMRLFSITSLACMNGPELITFPDDPYDLSLPSEIKQKLVPYLKRGCCSDYARGGKKAILKGGSGGSSPFRMKNNKGRTSRLGSSEKVIIKEEENVVAVGENKSERFLRLRRQLSENGDGGDPDVEKSKQVLYRDLSMYHEVKMLLNSNEEMRGRLEALKIKLISKN</sequence>
<dbReference type="InterPro" id="IPR036770">
    <property type="entry name" value="Ankyrin_rpt-contain_sf"/>
</dbReference>
<proteinExistence type="predicted"/>
<feature type="compositionally biased region" description="Basic and acidic residues" evidence="13">
    <location>
        <begin position="274"/>
        <end position="286"/>
    </location>
</feature>
<evidence type="ECO:0000256" key="6">
    <source>
        <dbReference type="ARBA" id="ARBA00022989"/>
    </source>
</evidence>
<evidence type="ECO:0000256" key="5">
    <source>
        <dbReference type="ARBA" id="ARBA00022737"/>
    </source>
</evidence>
<feature type="transmembrane region" description="Helical" evidence="14">
    <location>
        <begin position="345"/>
        <end position="365"/>
    </location>
</feature>
<dbReference type="InterPro" id="IPR005821">
    <property type="entry name" value="Ion_trans_dom"/>
</dbReference>
<dbReference type="PROSITE" id="PS50088">
    <property type="entry name" value="ANK_REPEAT"/>
    <property type="match status" value="1"/>
</dbReference>
<evidence type="ECO:0000256" key="9">
    <source>
        <dbReference type="ARBA" id="ARBA00023136"/>
    </source>
</evidence>
<keyword evidence="4 14" id="KW-0812">Transmembrane</keyword>
<dbReference type="EMBL" id="CAXLJM020000035">
    <property type="protein sequence ID" value="CAL8103954.1"/>
    <property type="molecule type" value="Genomic_DNA"/>
</dbReference>
<evidence type="ECO:0000256" key="4">
    <source>
        <dbReference type="ARBA" id="ARBA00022692"/>
    </source>
</evidence>
<feature type="transmembrane region" description="Helical" evidence="14">
    <location>
        <begin position="487"/>
        <end position="507"/>
    </location>
</feature>
<keyword evidence="5" id="KW-0677">Repeat</keyword>
<feature type="transmembrane region" description="Helical" evidence="14">
    <location>
        <begin position="448"/>
        <end position="467"/>
    </location>
</feature>
<keyword evidence="9 14" id="KW-0472">Membrane</keyword>
<evidence type="ECO:0000256" key="8">
    <source>
        <dbReference type="ARBA" id="ARBA00023065"/>
    </source>
</evidence>
<dbReference type="Proteomes" id="UP001642540">
    <property type="component" value="Unassembled WGS sequence"/>
</dbReference>
<protein>
    <recommendedName>
        <fullName evidence="15">Ion transport domain-containing protein</fullName>
    </recommendedName>
</protein>
<dbReference type="PROSITE" id="PS50297">
    <property type="entry name" value="ANK_REP_REGION"/>
    <property type="match status" value="1"/>
</dbReference>
<feature type="compositionally biased region" description="Low complexity" evidence="13">
    <location>
        <begin position="288"/>
        <end position="303"/>
    </location>
</feature>
<evidence type="ECO:0000259" key="15">
    <source>
        <dbReference type="Pfam" id="PF00520"/>
    </source>
</evidence>
<evidence type="ECO:0000256" key="2">
    <source>
        <dbReference type="ARBA" id="ARBA00022448"/>
    </source>
</evidence>
<evidence type="ECO:0000256" key="12">
    <source>
        <dbReference type="PROSITE-ProRule" id="PRU00023"/>
    </source>
</evidence>